<gene>
    <name evidence="1" type="ORF">GCM10011349_33230</name>
</gene>
<proteinExistence type="predicted"/>
<sequence length="138" mass="15303">MLSHTRALVAAAAFTFATGKKVAGIYDHSARRDRRIAAECRGDRLQGFDGDRGVKFGGTLPELYDAGDRTFVSFETDGETMHDLKIRGFDRGTSTFYTAQVRDGLVQIFDHGENAWFSYDIQNADAARSYHRNTGASL</sequence>
<protein>
    <submittedName>
        <fullName evidence="1">Uncharacterized protein</fullName>
    </submittedName>
</protein>
<dbReference type="RefSeq" id="WP_188821321.1">
    <property type="nucleotide sequence ID" value="NZ_BMLK01000017.1"/>
</dbReference>
<organism evidence="1 2">
    <name type="scientific">Novosphingobium indicum</name>
    <dbReference type="NCBI Taxonomy" id="462949"/>
    <lineage>
        <taxon>Bacteria</taxon>
        <taxon>Pseudomonadati</taxon>
        <taxon>Pseudomonadota</taxon>
        <taxon>Alphaproteobacteria</taxon>
        <taxon>Sphingomonadales</taxon>
        <taxon>Sphingomonadaceae</taxon>
        <taxon>Novosphingobium</taxon>
    </lineage>
</organism>
<dbReference type="EMBL" id="BMLK01000017">
    <property type="protein sequence ID" value="GGN55990.1"/>
    <property type="molecule type" value="Genomic_DNA"/>
</dbReference>
<comment type="caution">
    <text evidence="1">The sequence shown here is derived from an EMBL/GenBank/DDBJ whole genome shotgun (WGS) entry which is preliminary data.</text>
</comment>
<keyword evidence="2" id="KW-1185">Reference proteome</keyword>
<name>A0ABQ2JUE5_9SPHN</name>
<evidence type="ECO:0000313" key="1">
    <source>
        <dbReference type="EMBL" id="GGN55990.1"/>
    </source>
</evidence>
<evidence type="ECO:0000313" key="2">
    <source>
        <dbReference type="Proteomes" id="UP000605099"/>
    </source>
</evidence>
<dbReference type="Proteomes" id="UP000605099">
    <property type="component" value="Unassembled WGS sequence"/>
</dbReference>
<reference evidence="2" key="1">
    <citation type="journal article" date="2019" name="Int. J. Syst. Evol. Microbiol.">
        <title>The Global Catalogue of Microorganisms (GCM) 10K type strain sequencing project: providing services to taxonomists for standard genome sequencing and annotation.</title>
        <authorList>
            <consortium name="The Broad Institute Genomics Platform"/>
            <consortium name="The Broad Institute Genome Sequencing Center for Infectious Disease"/>
            <person name="Wu L."/>
            <person name="Ma J."/>
        </authorList>
    </citation>
    <scope>NUCLEOTIDE SEQUENCE [LARGE SCALE GENOMIC DNA]</scope>
    <source>
        <strain evidence="2">CGMCC 1.6784</strain>
    </source>
</reference>
<accession>A0ABQ2JUE5</accession>